<protein>
    <submittedName>
        <fullName evidence="2">Uncharacterized protein</fullName>
    </submittedName>
</protein>
<evidence type="ECO:0000256" key="1">
    <source>
        <dbReference type="SAM" id="MobiDB-lite"/>
    </source>
</evidence>
<evidence type="ECO:0000313" key="2">
    <source>
        <dbReference type="EMBL" id="JAD83055.1"/>
    </source>
</evidence>
<accession>A0A0A9DBL8</accession>
<dbReference type="AlphaFoldDB" id="A0A0A9DBL8"/>
<feature type="region of interest" description="Disordered" evidence="1">
    <location>
        <begin position="44"/>
        <end position="93"/>
    </location>
</feature>
<feature type="compositionally biased region" description="Basic and acidic residues" evidence="1">
    <location>
        <begin position="73"/>
        <end position="93"/>
    </location>
</feature>
<name>A0A0A9DBL8_ARUDO</name>
<feature type="compositionally biased region" description="Acidic residues" evidence="1">
    <location>
        <begin position="60"/>
        <end position="71"/>
    </location>
</feature>
<dbReference type="EMBL" id="GBRH01214840">
    <property type="protein sequence ID" value="JAD83055.1"/>
    <property type="molecule type" value="Transcribed_RNA"/>
</dbReference>
<reference evidence="2" key="2">
    <citation type="journal article" date="2015" name="Data Brief">
        <title>Shoot transcriptome of the giant reed, Arundo donax.</title>
        <authorList>
            <person name="Barrero R.A."/>
            <person name="Guerrero F.D."/>
            <person name="Moolhuijzen P."/>
            <person name="Goolsby J.A."/>
            <person name="Tidwell J."/>
            <person name="Bellgard S.E."/>
            <person name="Bellgard M.I."/>
        </authorList>
    </citation>
    <scope>NUCLEOTIDE SEQUENCE</scope>
    <source>
        <tissue evidence="2">Shoot tissue taken approximately 20 cm above the soil surface</tissue>
    </source>
</reference>
<reference evidence="2" key="1">
    <citation type="submission" date="2014-09" db="EMBL/GenBank/DDBJ databases">
        <authorList>
            <person name="Magalhaes I.L.F."/>
            <person name="Oliveira U."/>
            <person name="Santos F.R."/>
            <person name="Vidigal T.H.D.A."/>
            <person name="Brescovit A.D."/>
            <person name="Santos A.J."/>
        </authorList>
    </citation>
    <scope>NUCLEOTIDE SEQUENCE</scope>
    <source>
        <tissue evidence="2">Shoot tissue taken approximately 20 cm above the soil surface</tissue>
    </source>
</reference>
<sequence length="93" mass="10690">MYITTNRFKGNDINMDYDGTYSLEEEIWTNNNTSETAMELSFSVADEEDGNANMGHEDNNENLDNDTDSESESLNKQDELQAIQEEKRKHCNS</sequence>
<organism evidence="2">
    <name type="scientific">Arundo donax</name>
    <name type="common">Giant reed</name>
    <name type="synonym">Donax arundinaceus</name>
    <dbReference type="NCBI Taxonomy" id="35708"/>
    <lineage>
        <taxon>Eukaryota</taxon>
        <taxon>Viridiplantae</taxon>
        <taxon>Streptophyta</taxon>
        <taxon>Embryophyta</taxon>
        <taxon>Tracheophyta</taxon>
        <taxon>Spermatophyta</taxon>
        <taxon>Magnoliopsida</taxon>
        <taxon>Liliopsida</taxon>
        <taxon>Poales</taxon>
        <taxon>Poaceae</taxon>
        <taxon>PACMAD clade</taxon>
        <taxon>Arundinoideae</taxon>
        <taxon>Arundineae</taxon>
        <taxon>Arundo</taxon>
    </lineage>
</organism>
<proteinExistence type="predicted"/>